<comment type="caution">
    <text evidence="1">The sequence shown here is derived from an EMBL/GenBank/DDBJ whole genome shotgun (WGS) entry which is preliminary data.</text>
</comment>
<accession>A0A6B0QWU5</accession>
<gene>
    <name evidence="1" type="ORF">E5288_WYG007016</name>
</gene>
<dbReference type="EMBL" id="VBQZ03000002">
    <property type="protein sequence ID" value="MXQ79813.1"/>
    <property type="molecule type" value="Genomic_DNA"/>
</dbReference>
<reference evidence="1" key="1">
    <citation type="submission" date="2019-10" db="EMBL/GenBank/DDBJ databases">
        <title>The sequence and de novo assembly of the wild yak genome.</title>
        <authorList>
            <person name="Liu Y."/>
        </authorList>
    </citation>
    <scope>NUCLEOTIDE SEQUENCE [LARGE SCALE GENOMIC DNA]</scope>
    <source>
        <strain evidence="1">WY2019</strain>
    </source>
</reference>
<proteinExistence type="predicted"/>
<keyword evidence="2" id="KW-1185">Reference proteome</keyword>
<sequence length="120" mass="12856">MDSAKGPSESRGGGLGPGATAWRLEQTFWPFAGRGTRTLCLFTTPPSALPGDIETPARFGRRDVCNCTLGSQPILSGPPPSGAAKLSVLKVFEELRFPEPCSAPKRDEKEYPALLFSSYP</sequence>
<dbReference type="Proteomes" id="UP000322234">
    <property type="component" value="Unassembled WGS sequence"/>
</dbReference>
<dbReference type="AlphaFoldDB" id="A0A6B0QWU5"/>
<evidence type="ECO:0000313" key="2">
    <source>
        <dbReference type="Proteomes" id="UP000322234"/>
    </source>
</evidence>
<evidence type="ECO:0000313" key="1">
    <source>
        <dbReference type="EMBL" id="MXQ79813.1"/>
    </source>
</evidence>
<name>A0A6B0QWU5_9CETA</name>
<protein>
    <submittedName>
        <fullName evidence="1">Uncharacterized protein</fullName>
    </submittedName>
</protein>
<organism evidence="1 2">
    <name type="scientific">Bos mutus</name>
    <name type="common">wild yak</name>
    <dbReference type="NCBI Taxonomy" id="72004"/>
    <lineage>
        <taxon>Eukaryota</taxon>
        <taxon>Metazoa</taxon>
        <taxon>Chordata</taxon>
        <taxon>Craniata</taxon>
        <taxon>Vertebrata</taxon>
        <taxon>Euteleostomi</taxon>
        <taxon>Mammalia</taxon>
        <taxon>Eutheria</taxon>
        <taxon>Laurasiatheria</taxon>
        <taxon>Artiodactyla</taxon>
        <taxon>Ruminantia</taxon>
        <taxon>Pecora</taxon>
        <taxon>Bovidae</taxon>
        <taxon>Bovinae</taxon>
        <taxon>Bos</taxon>
    </lineage>
</organism>